<protein>
    <recommendedName>
        <fullName evidence="1">Glycosyl hydrolase family 38 C-terminal domain-containing protein</fullName>
    </recommendedName>
</protein>
<dbReference type="GO" id="GO:0004559">
    <property type="term" value="F:alpha-mannosidase activity"/>
    <property type="evidence" value="ECO:0007669"/>
    <property type="project" value="InterPro"/>
</dbReference>
<dbReference type="AlphaFoldDB" id="A0A3P7L6J9"/>
<dbReference type="Pfam" id="PF07748">
    <property type="entry name" value="Glyco_hydro_38C"/>
    <property type="match status" value="1"/>
</dbReference>
<dbReference type="GO" id="GO:0030246">
    <property type="term" value="F:carbohydrate binding"/>
    <property type="evidence" value="ECO:0007669"/>
    <property type="project" value="InterPro"/>
</dbReference>
<dbReference type="SUPFAM" id="SSF74650">
    <property type="entry name" value="Galactose mutarotase-like"/>
    <property type="match status" value="2"/>
</dbReference>
<dbReference type="PANTHER" id="PTHR11607">
    <property type="entry name" value="ALPHA-MANNOSIDASE"/>
    <property type="match status" value="1"/>
</dbReference>
<dbReference type="Proteomes" id="UP000270094">
    <property type="component" value="Unassembled WGS sequence"/>
</dbReference>
<feature type="domain" description="Glycosyl hydrolase family 38 C-terminal" evidence="1">
    <location>
        <begin position="20"/>
        <end position="235"/>
    </location>
</feature>
<proteinExistence type="predicted"/>
<gene>
    <name evidence="2" type="ORF">SVUK_LOCUS13393</name>
</gene>
<name>A0A3P7L6J9_STRVU</name>
<dbReference type="Gene3D" id="2.70.98.30">
    <property type="entry name" value="Golgi alpha-mannosidase II, domain 4"/>
    <property type="match status" value="2"/>
</dbReference>
<reference evidence="2 3" key="1">
    <citation type="submission" date="2018-11" db="EMBL/GenBank/DDBJ databases">
        <authorList>
            <consortium name="Pathogen Informatics"/>
        </authorList>
    </citation>
    <scope>NUCLEOTIDE SEQUENCE [LARGE SCALE GENOMIC DNA]</scope>
</reference>
<evidence type="ECO:0000313" key="2">
    <source>
        <dbReference type="EMBL" id="VDM78395.1"/>
    </source>
</evidence>
<evidence type="ECO:0000259" key="1">
    <source>
        <dbReference type="Pfam" id="PF07748"/>
    </source>
</evidence>
<dbReference type="GO" id="GO:0006013">
    <property type="term" value="P:mannose metabolic process"/>
    <property type="evidence" value="ECO:0007669"/>
    <property type="project" value="InterPro"/>
</dbReference>
<dbReference type="GO" id="GO:0006491">
    <property type="term" value="P:N-glycan processing"/>
    <property type="evidence" value="ECO:0007669"/>
    <property type="project" value="TreeGrafter"/>
</dbReference>
<dbReference type="PANTHER" id="PTHR11607:SF3">
    <property type="entry name" value="LYSOSOMAL ALPHA-MANNOSIDASE"/>
    <property type="match status" value="1"/>
</dbReference>
<dbReference type="GO" id="GO:0000139">
    <property type="term" value="C:Golgi membrane"/>
    <property type="evidence" value="ECO:0007669"/>
    <property type="project" value="TreeGrafter"/>
</dbReference>
<dbReference type="InterPro" id="IPR011013">
    <property type="entry name" value="Gal_mutarotase_sf_dom"/>
</dbReference>
<dbReference type="InterPro" id="IPR050843">
    <property type="entry name" value="Glycosyl_Hydrlase_38"/>
</dbReference>
<dbReference type="EMBL" id="UYYB01101809">
    <property type="protein sequence ID" value="VDM78395.1"/>
    <property type="molecule type" value="Genomic_DNA"/>
</dbReference>
<evidence type="ECO:0000313" key="3">
    <source>
        <dbReference type="Proteomes" id="UP000270094"/>
    </source>
</evidence>
<keyword evidence="3" id="KW-1185">Reference proteome</keyword>
<accession>A0A3P7L6J9</accession>
<dbReference type="OrthoDB" id="10261055at2759"/>
<organism evidence="2 3">
    <name type="scientific">Strongylus vulgaris</name>
    <name type="common">Blood worm</name>
    <dbReference type="NCBI Taxonomy" id="40348"/>
    <lineage>
        <taxon>Eukaryota</taxon>
        <taxon>Metazoa</taxon>
        <taxon>Ecdysozoa</taxon>
        <taxon>Nematoda</taxon>
        <taxon>Chromadorea</taxon>
        <taxon>Rhabditida</taxon>
        <taxon>Rhabditina</taxon>
        <taxon>Rhabditomorpha</taxon>
        <taxon>Strongyloidea</taxon>
        <taxon>Strongylidae</taxon>
        <taxon>Strongylus</taxon>
    </lineage>
</organism>
<feature type="non-terminal residue" evidence="2">
    <location>
        <position position="312"/>
    </location>
</feature>
<dbReference type="InterPro" id="IPR011682">
    <property type="entry name" value="Glyco_hydro_38_C"/>
</dbReference>
<sequence length="312" mass="35207">MSSVCCILSEYFISVEHADCDNAFFYLKSGNADNLSGAYLFLPDGEAKEIPAVEQDFVFPSSFMHIMLITFIRRRISKLNGKDENVVDGPIMKRSYVAGPPDLEILHVYSIAQGSPSIEITNEVDIRSKTNYELAMRLETSVESGDDLFTDLNGLQYFPADQFRYYHLLQLIRRKRMLDKLPLQAHFYPMPASAHIEDSTTRLSLLGNQALGVASLKSGQLEVVLDRRLAQDDGRGVEQVVLDRRLAQDDGRGVEQGVLDNHRTLSRFRLLVEPLSPANDVNLDEERIGFYSVVGLAQSMELHYPTLRMISK</sequence>